<evidence type="ECO:0000313" key="3">
    <source>
        <dbReference type="Proteomes" id="UP000246410"/>
    </source>
</evidence>
<accession>A0A317N4P0</accession>
<sequence length="349" mass="36261">MPAYTLPGTEVGPRRARLLGTIAVVVAVLGLAVWRAVPEDRPADEIRVALLVGQVGAGVAPGTDVRLDGVRVGSVETIDTAGRGTQRIGLTLSGSQLFGLSDALTVDYAPGSLFGISAVELHPGDGGVPLAEGATVDLTGRDAERVRDATLSALLTSTGALTDQVLTPKLADLLGTISRDLAAFTPLLEAIGATVRSFTETQRLPPSLLFDQFGSALTGLPPMLTGSLTLLYAEYSNDYLGTPENLEKFGRMFSDIQYQLLPTVTELLTTSRQHFGGLLPMTTLVLDQVAGSVSTPERTGGELGELLGRLDNAFVDTPQGPVLRAAVDLDGVPGLAGPLAGLLGQGGRR</sequence>
<keyword evidence="1" id="KW-1133">Transmembrane helix</keyword>
<comment type="caution">
    <text evidence="2">The sequence shown here is derived from an EMBL/GenBank/DDBJ whole genome shotgun (WGS) entry which is preliminary data.</text>
</comment>
<feature type="transmembrane region" description="Helical" evidence="1">
    <location>
        <begin position="16"/>
        <end position="37"/>
    </location>
</feature>
<dbReference type="RefSeq" id="WP_110041021.1">
    <property type="nucleotide sequence ID" value="NZ_QGTL01000015.1"/>
</dbReference>
<name>A0A317N4P0_9NOCA</name>
<proteinExistence type="predicted"/>
<dbReference type="EMBL" id="QGTL01000015">
    <property type="protein sequence ID" value="PWV69923.1"/>
    <property type="molecule type" value="Genomic_DNA"/>
</dbReference>
<evidence type="ECO:0000313" key="2">
    <source>
        <dbReference type="EMBL" id="PWV69923.1"/>
    </source>
</evidence>
<gene>
    <name evidence="2" type="ORF">DFR69_115150</name>
</gene>
<dbReference type="Proteomes" id="UP000246410">
    <property type="component" value="Unassembled WGS sequence"/>
</dbReference>
<reference evidence="2 3" key="1">
    <citation type="submission" date="2018-05" db="EMBL/GenBank/DDBJ databases">
        <title>Genomic Encyclopedia of Type Strains, Phase IV (KMG-IV): sequencing the most valuable type-strain genomes for metagenomic binning, comparative biology and taxonomic classification.</title>
        <authorList>
            <person name="Goeker M."/>
        </authorList>
    </citation>
    <scope>NUCLEOTIDE SEQUENCE [LARGE SCALE GENOMIC DNA]</scope>
    <source>
        <strain evidence="2 3">DSM 44717</strain>
    </source>
</reference>
<evidence type="ECO:0008006" key="4">
    <source>
        <dbReference type="Google" id="ProtNLM"/>
    </source>
</evidence>
<keyword evidence="1" id="KW-0812">Transmembrane</keyword>
<protein>
    <recommendedName>
        <fullName evidence="4">ABC-type transporter Mla subunit MlaD</fullName>
    </recommendedName>
</protein>
<dbReference type="AlphaFoldDB" id="A0A317N4P0"/>
<organism evidence="2 3">
    <name type="scientific">Nocardia neocaledoniensis</name>
    <dbReference type="NCBI Taxonomy" id="236511"/>
    <lineage>
        <taxon>Bacteria</taxon>
        <taxon>Bacillati</taxon>
        <taxon>Actinomycetota</taxon>
        <taxon>Actinomycetes</taxon>
        <taxon>Mycobacteriales</taxon>
        <taxon>Nocardiaceae</taxon>
        <taxon>Nocardia</taxon>
    </lineage>
</organism>
<keyword evidence="1" id="KW-0472">Membrane</keyword>
<keyword evidence="3" id="KW-1185">Reference proteome</keyword>
<evidence type="ECO:0000256" key="1">
    <source>
        <dbReference type="SAM" id="Phobius"/>
    </source>
</evidence>